<dbReference type="InterPro" id="IPR020568">
    <property type="entry name" value="Ribosomal_Su5_D2-typ_SF"/>
</dbReference>
<dbReference type="Pfam" id="PF00679">
    <property type="entry name" value="EFG_C"/>
    <property type="match status" value="1"/>
</dbReference>
<dbReference type="Proteomes" id="UP000216725">
    <property type="component" value="Unassembled WGS sequence"/>
</dbReference>
<dbReference type="InterPro" id="IPR005225">
    <property type="entry name" value="Small_GTP-bd"/>
</dbReference>
<dbReference type="GO" id="GO:0005525">
    <property type="term" value="F:GTP binding"/>
    <property type="evidence" value="ECO:0007669"/>
    <property type="project" value="UniProtKB-KW"/>
</dbReference>
<dbReference type="SUPFAM" id="SSF54980">
    <property type="entry name" value="EF-G C-terminal domain-like"/>
    <property type="match status" value="2"/>
</dbReference>
<comment type="caution">
    <text evidence="6">The sequence shown here is derived from an EMBL/GenBank/DDBJ whole genome shotgun (WGS) entry which is preliminary data.</text>
</comment>
<dbReference type="SUPFAM" id="SSF54211">
    <property type="entry name" value="Ribosomal protein S5 domain 2-like"/>
    <property type="match status" value="1"/>
</dbReference>
<reference evidence="6 7" key="1">
    <citation type="journal article" date="2017" name="BMC Genomics">
        <title>Comparative genomic and phylogenomic analyses of the Bifidobacteriaceae family.</title>
        <authorList>
            <person name="Lugli G.A."/>
            <person name="Milani C."/>
            <person name="Turroni F."/>
            <person name="Duranti S."/>
            <person name="Mancabelli L."/>
            <person name="Mangifesta M."/>
            <person name="Ferrario C."/>
            <person name="Modesto M."/>
            <person name="Mattarelli P."/>
            <person name="Jiri K."/>
            <person name="van Sinderen D."/>
            <person name="Ventura M."/>
        </authorList>
    </citation>
    <scope>NUCLEOTIDE SEQUENCE [LARGE SCALE GENOMIC DNA]</scope>
    <source>
        <strain evidence="6 7">DSM 24742</strain>
    </source>
</reference>
<evidence type="ECO:0000313" key="7">
    <source>
        <dbReference type="Proteomes" id="UP000216725"/>
    </source>
</evidence>
<dbReference type="PROSITE" id="PS51722">
    <property type="entry name" value="G_TR_2"/>
    <property type="match status" value="1"/>
</dbReference>
<evidence type="ECO:0000259" key="5">
    <source>
        <dbReference type="PROSITE" id="PS51722"/>
    </source>
</evidence>
<dbReference type="PANTHER" id="PTHR43261">
    <property type="entry name" value="TRANSLATION ELONGATION FACTOR G-RELATED"/>
    <property type="match status" value="1"/>
</dbReference>
<dbReference type="PRINTS" id="PR00315">
    <property type="entry name" value="ELONGATNFCT"/>
</dbReference>
<dbReference type="Gene3D" id="3.40.50.300">
    <property type="entry name" value="P-loop containing nucleotide triphosphate hydrolases"/>
    <property type="match status" value="1"/>
</dbReference>
<accession>A0A261F0G4</accession>
<sequence>MMGRMTQTGNASQESEPRRVVAGIVAHVDAGKTTLSEALLYTTGAVCTAGRVDHGDAFLDPDPLEKRSGITIHAHQACIRTGNLELTLLDTPGHVDFAADTERVLRVLDYAILVISGTDGVQGHTEMLWRLLERYDVPVIVFVNKMDAPGADRDAVLRQLQRRLSHGIVPLDGGDGADGADGADGSDGATGADGAAADGATGASDDDAIDVGDWGWYAEDVIMQDDAATEEYLDTGALRRSTVRRLIASRIVFPVFFGSALHMSGIQEFLDGLGMWMQETRRPAAFGAKVYRISHDERHNRLTWLRVTGGELHAKDVVREIPGGGRGLGTSDDGAIVEKIDQVRIYNGAKYEVVTEVPAGGVCAVTGLERTFPGQGLGFEPDAGSPTLQPVLTYSVWPAKTPDWKPSPMAPHPVFDDFTLHRAIAGLRELEDEEPMLNVAWVERLRELQVQVMGEMQLELIHQVMLERFGIDVGFGNGGIVYRETVTEPMEGVGHFEPLRHYAEAHILIEPGEPGSGVRTGSDVSLDVLDRNWQRLILTHLAEKEHLGVLIGAPLTDVKLTLVAGKAHLKHTEGGDFRQATYRAVRQGLMELRERDACRLLEPWYAFRLDVPADCVGRAMSDVQMMRGDCAIDDDMENTPEGSGVSGGFGSDGFGAGGFGAGGFGPDDGAEGIVTLTGHAPVARMSGYATDVNAYTHGRGHIICTFDGYRPCRNEIDVVQEARYDPVSDLDNTPDSVFCAHGAGYPVSWRDVPFHKHLDWATQWHV</sequence>
<dbReference type="PANTHER" id="PTHR43261:SF1">
    <property type="entry name" value="RIBOSOME-RELEASING FACTOR 2, MITOCHONDRIAL"/>
    <property type="match status" value="1"/>
</dbReference>
<dbReference type="NCBIfam" id="TIGR00231">
    <property type="entry name" value="small_GTP"/>
    <property type="match status" value="1"/>
</dbReference>
<dbReference type="SUPFAM" id="SSF52540">
    <property type="entry name" value="P-loop containing nucleoside triphosphate hydrolases"/>
    <property type="match status" value="1"/>
</dbReference>
<dbReference type="Pfam" id="PF03764">
    <property type="entry name" value="EFG_IV"/>
    <property type="match status" value="1"/>
</dbReference>
<evidence type="ECO:0000256" key="2">
    <source>
        <dbReference type="ARBA" id="ARBA00022917"/>
    </source>
</evidence>
<keyword evidence="1" id="KW-0547">Nucleotide-binding</keyword>
<organism evidence="6 7">
    <name type="scientific">Pseudoscardovia radai</name>
    <dbReference type="NCBI Taxonomy" id="987066"/>
    <lineage>
        <taxon>Bacteria</taxon>
        <taxon>Bacillati</taxon>
        <taxon>Actinomycetota</taxon>
        <taxon>Actinomycetes</taxon>
        <taxon>Bifidobacteriales</taxon>
        <taxon>Bifidobacteriaceae</taxon>
        <taxon>Pseudoscardovia</taxon>
    </lineage>
</organism>
<dbReference type="SMART" id="SM00838">
    <property type="entry name" value="EFG_C"/>
    <property type="match status" value="1"/>
</dbReference>
<dbReference type="Gene3D" id="3.30.230.10">
    <property type="match status" value="1"/>
</dbReference>
<dbReference type="AlphaFoldDB" id="A0A261F0G4"/>
<keyword evidence="7" id="KW-1185">Reference proteome</keyword>
<evidence type="ECO:0000256" key="1">
    <source>
        <dbReference type="ARBA" id="ARBA00022741"/>
    </source>
</evidence>
<dbReference type="InterPro" id="IPR000795">
    <property type="entry name" value="T_Tr_GTP-bd_dom"/>
</dbReference>
<dbReference type="GO" id="GO:0006412">
    <property type="term" value="P:translation"/>
    <property type="evidence" value="ECO:0007669"/>
    <property type="project" value="UniProtKB-KW"/>
</dbReference>
<dbReference type="InterPro" id="IPR005517">
    <property type="entry name" value="Transl_elong_EFG/EF2_IV"/>
</dbReference>
<dbReference type="Gene3D" id="3.30.70.240">
    <property type="match status" value="1"/>
</dbReference>
<evidence type="ECO:0000313" key="6">
    <source>
        <dbReference type="EMBL" id="OZG52612.1"/>
    </source>
</evidence>
<name>A0A261F0G4_9BIFI</name>
<evidence type="ECO:0000256" key="3">
    <source>
        <dbReference type="ARBA" id="ARBA00023134"/>
    </source>
</evidence>
<evidence type="ECO:0000256" key="4">
    <source>
        <dbReference type="SAM" id="MobiDB-lite"/>
    </source>
</evidence>
<dbReference type="Pfam" id="PF00009">
    <property type="entry name" value="GTP_EFTU"/>
    <property type="match status" value="1"/>
</dbReference>
<dbReference type="InterPro" id="IPR014721">
    <property type="entry name" value="Ribsml_uS5_D2-typ_fold_subgr"/>
</dbReference>
<dbReference type="InterPro" id="IPR000640">
    <property type="entry name" value="EFG_V-like"/>
</dbReference>
<dbReference type="InterPro" id="IPR009000">
    <property type="entry name" value="Transl_B-barrel_sf"/>
</dbReference>
<protein>
    <submittedName>
        <fullName evidence="6">GTP-binding protein</fullName>
    </submittedName>
</protein>
<gene>
    <name evidence="6" type="ORF">PSRA_0344</name>
</gene>
<feature type="compositionally biased region" description="Low complexity" evidence="4">
    <location>
        <begin position="186"/>
        <end position="203"/>
    </location>
</feature>
<keyword evidence="3" id="KW-0342">GTP-binding</keyword>
<dbReference type="EMBL" id="MWWR01000003">
    <property type="protein sequence ID" value="OZG52612.1"/>
    <property type="molecule type" value="Genomic_DNA"/>
</dbReference>
<dbReference type="InterPro" id="IPR027417">
    <property type="entry name" value="P-loop_NTPase"/>
</dbReference>
<dbReference type="GO" id="GO:0032790">
    <property type="term" value="P:ribosome disassembly"/>
    <property type="evidence" value="ECO:0007669"/>
    <property type="project" value="TreeGrafter"/>
</dbReference>
<dbReference type="SMART" id="SM00889">
    <property type="entry name" value="EFG_IV"/>
    <property type="match status" value="1"/>
</dbReference>
<dbReference type="InterPro" id="IPR035647">
    <property type="entry name" value="EFG_III/V"/>
</dbReference>
<keyword evidence="2" id="KW-0648">Protein biosynthesis</keyword>
<dbReference type="SUPFAM" id="SSF50447">
    <property type="entry name" value="Translation proteins"/>
    <property type="match status" value="1"/>
</dbReference>
<proteinExistence type="predicted"/>
<feature type="domain" description="Tr-type G" evidence="5">
    <location>
        <begin position="17"/>
        <end position="284"/>
    </location>
</feature>
<dbReference type="Gene3D" id="2.40.30.10">
    <property type="entry name" value="Translation factors"/>
    <property type="match status" value="1"/>
</dbReference>
<dbReference type="GO" id="GO:0003924">
    <property type="term" value="F:GTPase activity"/>
    <property type="evidence" value="ECO:0007669"/>
    <property type="project" value="InterPro"/>
</dbReference>
<feature type="region of interest" description="Disordered" evidence="4">
    <location>
        <begin position="168"/>
        <end position="204"/>
    </location>
</feature>
<dbReference type="Gene3D" id="3.30.70.870">
    <property type="entry name" value="Elongation Factor G (Translational Gtpase), domain 3"/>
    <property type="match status" value="1"/>
</dbReference>